<dbReference type="Proteomes" id="UP000310719">
    <property type="component" value="Chromosome"/>
</dbReference>
<keyword evidence="1" id="KW-0812">Transmembrane</keyword>
<sequence length="133" mass="15311">MSYKIFTLGIIWLCLSIIVTVIFSTQDKEWWIGEENIKNICDLMAYVENDDIRDFGMLSTFPDFFTCAVCFFDKKSPSRISVPYNNTHRRHLVMAICFQVPVLSWVKSQAKKPATDAAGFYFYKLPAGRVFAA</sequence>
<dbReference type="AlphaFoldDB" id="A0A4U9HG29"/>
<protein>
    <submittedName>
        <fullName evidence="2">Inner membrane protein yjeO</fullName>
    </submittedName>
</protein>
<evidence type="ECO:0000313" key="2">
    <source>
        <dbReference type="EMBL" id="VTP62837.1"/>
    </source>
</evidence>
<organism evidence="2 3">
    <name type="scientific">Leclercia adecarboxylata</name>
    <dbReference type="NCBI Taxonomy" id="83655"/>
    <lineage>
        <taxon>Bacteria</taxon>
        <taxon>Pseudomonadati</taxon>
        <taxon>Pseudomonadota</taxon>
        <taxon>Gammaproteobacteria</taxon>
        <taxon>Enterobacterales</taxon>
        <taxon>Enterobacteriaceae</taxon>
        <taxon>Leclercia</taxon>
    </lineage>
</organism>
<evidence type="ECO:0000313" key="3">
    <source>
        <dbReference type="Proteomes" id="UP000310719"/>
    </source>
</evidence>
<dbReference type="EMBL" id="LR590464">
    <property type="protein sequence ID" value="VTP62837.1"/>
    <property type="molecule type" value="Genomic_DNA"/>
</dbReference>
<proteinExistence type="predicted"/>
<keyword evidence="1" id="KW-1133">Transmembrane helix</keyword>
<name>A0A4U9HG29_9ENTR</name>
<feature type="transmembrane region" description="Helical" evidence="1">
    <location>
        <begin position="6"/>
        <end position="23"/>
    </location>
</feature>
<keyword evidence="1" id="KW-0472">Membrane</keyword>
<evidence type="ECO:0000256" key="1">
    <source>
        <dbReference type="SAM" id="Phobius"/>
    </source>
</evidence>
<gene>
    <name evidence="2" type="primary">yjeO</name>
    <name evidence="2" type="ORF">NCTC13032_00553</name>
</gene>
<dbReference type="InterPro" id="IPR022553">
    <property type="entry name" value="DUF2645"/>
</dbReference>
<reference evidence="2 3" key="1">
    <citation type="submission" date="2019-05" db="EMBL/GenBank/DDBJ databases">
        <authorList>
            <consortium name="Pathogen Informatics"/>
        </authorList>
    </citation>
    <scope>NUCLEOTIDE SEQUENCE [LARGE SCALE GENOMIC DNA]</scope>
    <source>
        <strain evidence="2 3">NCTC13032</strain>
    </source>
</reference>
<dbReference type="Pfam" id="PF10840">
    <property type="entry name" value="DUF2645"/>
    <property type="match status" value="1"/>
</dbReference>
<accession>A0A4U9HG29</accession>